<evidence type="ECO:0000256" key="1">
    <source>
        <dbReference type="ARBA" id="ARBA00004651"/>
    </source>
</evidence>
<dbReference type="eggNOG" id="COG0341">
    <property type="taxonomic scope" value="Bacteria"/>
</dbReference>
<feature type="transmembrane region" description="Helical" evidence="9">
    <location>
        <begin position="252"/>
        <end position="269"/>
    </location>
</feature>
<accession>D0LJ87</accession>
<dbReference type="OrthoDB" id="9774769at2"/>
<evidence type="ECO:0000259" key="11">
    <source>
        <dbReference type="Pfam" id="PF02355"/>
    </source>
</evidence>
<evidence type="ECO:0000313" key="12">
    <source>
        <dbReference type="EMBL" id="ACY14934.1"/>
    </source>
</evidence>
<evidence type="ECO:0000256" key="6">
    <source>
        <dbReference type="ARBA" id="ARBA00022989"/>
    </source>
</evidence>
<keyword evidence="7 9" id="KW-0811">Translocation</keyword>
<keyword evidence="5 9" id="KW-0653">Protein transport</keyword>
<evidence type="ECO:0000256" key="4">
    <source>
        <dbReference type="ARBA" id="ARBA00022692"/>
    </source>
</evidence>
<dbReference type="GO" id="GO:0006605">
    <property type="term" value="P:protein targeting"/>
    <property type="evidence" value="ECO:0007669"/>
    <property type="project" value="UniProtKB-UniRule"/>
</dbReference>
<dbReference type="Gene3D" id="1.20.1640.10">
    <property type="entry name" value="Multidrug efflux transporter AcrB transmembrane domain"/>
    <property type="match status" value="1"/>
</dbReference>
<keyword evidence="8 9" id="KW-0472">Membrane</keyword>
<dbReference type="HOGENOM" id="CLU_050012_0_1_7"/>
<organism evidence="12 13">
    <name type="scientific">Haliangium ochraceum (strain DSM 14365 / JCM 11303 / SMP-2)</name>
    <dbReference type="NCBI Taxonomy" id="502025"/>
    <lineage>
        <taxon>Bacteria</taxon>
        <taxon>Pseudomonadati</taxon>
        <taxon>Myxococcota</taxon>
        <taxon>Polyangia</taxon>
        <taxon>Haliangiales</taxon>
        <taxon>Kofleriaceae</taxon>
        <taxon>Haliangium</taxon>
    </lineage>
</organism>
<dbReference type="EMBL" id="CP001804">
    <property type="protein sequence ID" value="ACY14934.1"/>
    <property type="molecule type" value="Genomic_DNA"/>
</dbReference>
<dbReference type="NCBIfam" id="TIGR00966">
    <property type="entry name" value="transloc_SecF"/>
    <property type="match status" value="1"/>
</dbReference>
<evidence type="ECO:0000256" key="8">
    <source>
        <dbReference type="ARBA" id="ARBA00023136"/>
    </source>
</evidence>
<gene>
    <name evidence="9" type="primary">secF</name>
    <name evidence="12" type="ordered locus">Hoch_2397</name>
</gene>
<dbReference type="NCBIfam" id="TIGR00916">
    <property type="entry name" value="2A0604s01"/>
    <property type="match status" value="1"/>
</dbReference>
<dbReference type="GO" id="GO:0043952">
    <property type="term" value="P:protein transport by the Sec complex"/>
    <property type="evidence" value="ECO:0007669"/>
    <property type="project" value="UniProtKB-UniRule"/>
</dbReference>
<keyword evidence="6 9" id="KW-1133">Transmembrane helix</keyword>
<dbReference type="PANTHER" id="PTHR30081">
    <property type="entry name" value="PROTEIN-EXPORT MEMBRANE PROTEIN SEC"/>
    <property type="match status" value="1"/>
</dbReference>
<dbReference type="KEGG" id="hoh:Hoch_2397"/>
<dbReference type="InterPro" id="IPR055344">
    <property type="entry name" value="SecD_SecF_C_bact"/>
</dbReference>
<dbReference type="InterPro" id="IPR022813">
    <property type="entry name" value="SecD/SecF_arch_bac"/>
</dbReference>
<keyword evidence="13" id="KW-1185">Reference proteome</keyword>
<dbReference type="HAMAP" id="MF_01464_B">
    <property type="entry name" value="SecF_B"/>
    <property type="match status" value="1"/>
</dbReference>
<dbReference type="InterPro" id="IPR048634">
    <property type="entry name" value="SecD_SecF_C"/>
</dbReference>
<feature type="transmembrane region" description="Helical" evidence="9">
    <location>
        <begin position="379"/>
        <end position="405"/>
    </location>
</feature>
<evidence type="ECO:0000256" key="3">
    <source>
        <dbReference type="ARBA" id="ARBA00022475"/>
    </source>
</evidence>
<dbReference type="GO" id="GO:0005886">
    <property type="term" value="C:plasma membrane"/>
    <property type="evidence" value="ECO:0007669"/>
    <property type="project" value="UniProtKB-SubCell"/>
</dbReference>
<comment type="subunit">
    <text evidence="9">Forms a complex with SecD. Part of the essential Sec protein translocation apparatus which comprises SecA, SecYEG and auxiliary proteins SecDF. Other proteins may also be involved.</text>
</comment>
<evidence type="ECO:0000313" key="13">
    <source>
        <dbReference type="Proteomes" id="UP000001880"/>
    </source>
</evidence>
<comment type="similarity">
    <text evidence="9">Belongs to the SecD/SecF family. SecF subfamily.</text>
</comment>
<dbReference type="RefSeq" id="WP_012827542.1">
    <property type="nucleotide sequence ID" value="NC_013440.1"/>
</dbReference>
<name>D0LJ87_HALO1</name>
<dbReference type="STRING" id="502025.Hoch_2397"/>
<evidence type="ECO:0000256" key="7">
    <source>
        <dbReference type="ARBA" id="ARBA00023010"/>
    </source>
</evidence>
<dbReference type="InterPro" id="IPR005665">
    <property type="entry name" value="SecF_bac"/>
</dbReference>
<proteinExistence type="inferred from homology"/>
<evidence type="ECO:0000256" key="9">
    <source>
        <dbReference type="HAMAP-Rule" id="MF_01464"/>
    </source>
</evidence>
<evidence type="ECO:0000256" key="5">
    <source>
        <dbReference type="ARBA" id="ARBA00022927"/>
    </source>
</evidence>
<feature type="transmembrane region" description="Helical" evidence="9">
    <location>
        <begin position="355"/>
        <end position="373"/>
    </location>
</feature>
<keyword evidence="4 9" id="KW-0812">Transmembrane</keyword>
<dbReference type="AlphaFoldDB" id="D0LJ87"/>
<reference evidence="12 13" key="1">
    <citation type="journal article" date="2010" name="Stand. Genomic Sci.">
        <title>Complete genome sequence of Haliangium ochraceum type strain (SMP-2).</title>
        <authorList>
            <consortium name="US DOE Joint Genome Institute (JGI-PGF)"/>
            <person name="Ivanova N."/>
            <person name="Daum C."/>
            <person name="Lang E."/>
            <person name="Abt B."/>
            <person name="Kopitz M."/>
            <person name="Saunders E."/>
            <person name="Lapidus A."/>
            <person name="Lucas S."/>
            <person name="Glavina Del Rio T."/>
            <person name="Nolan M."/>
            <person name="Tice H."/>
            <person name="Copeland A."/>
            <person name="Cheng J.F."/>
            <person name="Chen F."/>
            <person name="Bruce D."/>
            <person name="Goodwin L."/>
            <person name="Pitluck S."/>
            <person name="Mavromatis K."/>
            <person name="Pati A."/>
            <person name="Mikhailova N."/>
            <person name="Chen A."/>
            <person name="Palaniappan K."/>
            <person name="Land M."/>
            <person name="Hauser L."/>
            <person name="Chang Y.J."/>
            <person name="Jeffries C.D."/>
            <person name="Detter J.C."/>
            <person name="Brettin T."/>
            <person name="Rohde M."/>
            <person name="Goker M."/>
            <person name="Bristow J."/>
            <person name="Markowitz V."/>
            <person name="Eisen J.A."/>
            <person name="Hugenholtz P."/>
            <person name="Kyrpides N.C."/>
            <person name="Klenk H.P."/>
        </authorList>
    </citation>
    <scope>NUCLEOTIDE SEQUENCE [LARGE SCALE GENOMIC DNA]</scope>
    <source>
        <strain evidence="13">DSM 14365 / CIP 107738 / JCM 11303 / AJ 13395 / SMP-2</strain>
    </source>
</reference>
<dbReference type="PRINTS" id="PR01755">
    <property type="entry name" value="SECFTRNLCASE"/>
</dbReference>
<dbReference type="PANTHER" id="PTHR30081:SF8">
    <property type="entry name" value="PROTEIN TRANSLOCASE SUBUNIT SECF"/>
    <property type="match status" value="1"/>
</dbReference>
<protein>
    <recommendedName>
        <fullName evidence="9">Protein-export membrane protein SecF</fullName>
    </recommendedName>
</protein>
<keyword evidence="3 9" id="KW-1003">Cell membrane</keyword>
<comment type="function">
    <text evidence="9">Part of the Sec protein translocase complex. Interacts with the SecYEG preprotein conducting channel. SecDF uses the proton motive force (PMF) to complete protein translocation after the ATP-dependent function of SecA.</text>
</comment>
<keyword evidence="9" id="KW-0997">Cell inner membrane</keyword>
<keyword evidence="2 9" id="KW-0813">Transport</keyword>
<evidence type="ECO:0000256" key="10">
    <source>
        <dbReference type="SAM" id="MobiDB-lite"/>
    </source>
</evidence>
<evidence type="ECO:0000256" key="2">
    <source>
        <dbReference type="ARBA" id="ARBA00022448"/>
    </source>
</evidence>
<feature type="region of interest" description="Disordered" evidence="10">
    <location>
        <begin position="412"/>
        <end position="433"/>
    </location>
</feature>
<dbReference type="GO" id="GO:0015450">
    <property type="term" value="F:protein-transporting ATPase activity"/>
    <property type="evidence" value="ECO:0007669"/>
    <property type="project" value="InterPro"/>
</dbReference>
<feature type="transmembrane region" description="Helical" evidence="9">
    <location>
        <begin position="25"/>
        <end position="43"/>
    </location>
</feature>
<dbReference type="Proteomes" id="UP000001880">
    <property type="component" value="Chromosome"/>
</dbReference>
<dbReference type="GO" id="GO:0065002">
    <property type="term" value="P:intracellular protein transmembrane transport"/>
    <property type="evidence" value="ECO:0007669"/>
    <property type="project" value="UniProtKB-UniRule"/>
</dbReference>
<comment type="subcellular location">
    <subcellularLocation>
        <location evidence="9">Cell inner membrane</location>
        <topology evidence="9">Multi-pass membrane protein</topology>
    </subcellularLocation>
    <subcellularLocation>
        <location evidence="1">Cell membrane</location>
        <topology evidence="1">Multi-pass membrane protein</topology>
    </subcellularLocation>
</comment>
<dbReference type="InterPro" id="IPR022645">
    <property type="entry name" value="SecD/SecF_bac"/>
</dbReference>
<feature type="domain" description="Protein export membrane protein SecD/SecF C-terminal" evidence="11">
    <location>
        <begin position="222"/>
        <end position="407"/>
    </location>
</feature>
<dbReference type="Pfam" id="PF02355">
    <property type="entry name" value="SecD_SecF_C"/>
    <property type="match status" value="1"/>
</dbReference>
<comment type="caution">
    <text evidence="9">Lacks conserved residue(s) required for the propagation of feature annotation.</text>
</comment>
<dbReference type="SUPFAM" id="SSF82866">
    <property type="entry name" value="Multidrug efflux transporter AcrB transmembrane domain"/>
    <property type="match status" value="1"/>
</dbReference>
<sequence>MATHKPFRELIKPGSNFEFVGRTRVWVMLSIVLIAASIGMLFVNNAMRGSMLNWTIDFKGGTEVIFAFRDAASGAPAKVGVGEVRQSLEGAGFDGIEVSGYSFNEDLPNGESRAVEGILVRTPTFGVADEQESEQILDSFEERFADRGLTSLTWSGNRIYVRAQTMITEAEASTFFSEQGKEMKPWDEVQSERFSTLNQAIGVYEQQFAVWGVERQFETALEASLQERNLDASLIQSWAVGARAGDELRDDGIKSLFYAIALIMLYLAFRFDVRYAPGAVVALLHDALLVTGVFAVTWTEVSLTSVAALLTVIGYSVNDTVIIFDRIRENAERLKDKRLERVVNISLNETLSRTLLTSLTLFVVTVMMNVFGTGEVANFAFAMNIGVIVGVYSSIFVASPTLIYLDKKFYGGSGKSSKKGGASNTKTKAKSES</sequence>